<name>A0ABV9Z0L1_9HYPH</name>
<sequence length="146" mass="15717">MAADGLSDSDVRSILEGVRTIAVVGASEKAERPSNYVPAFLQQHGYRIIPINPGQAGKEILGETAYASLADVPEPIDMVEVFRAAEHLPGVADEVIALDPKPRILWMQQGIISEPAAEKARAAGLQVVMDRCPKIEIPRLQPKTPA</sequence>
<dbReference type="InterPro" id="IPR036291">
    <property type="entry name" value="NAD(P)-bd_dom_sf"/>
</dbReference>
<proteinExistence type="predicted"/>
<comment type="caution">
    <text evidence="2">The sequence shown here is derived from an EMBL/GenBank/DDBJ whole genome shotgun (WGS) entry which is preliminary data.</text>
</comment>
<evidence type="ECO:0000313" key="3">
    <source>
        <dbReference type="Proteomes" id="UP001595796"/>
    </source>
</evidence>
<dbReference type="Proteomes" id="UP001595796">
    <property type="component" value="Unassembled WGS sequence"/>
</dbReference>
<dbReference type="SUPFAM" id="SSF51735">
    <property type="entry name" value="NAD(P)-binding Rossmann-fold domains"/>
    <property type="match status" value="1"/>
</dbReference>
<dbReference type="PANTHER" id="PTHR33303:SF2">
    <property type="entry name" value="COA-BINDING DOMAIN-CONTAINING PROTEIN"/>
    <property type="match status" value="1"/>
</dbReference>
<keyword evidence="3" id="KW-1185">Reference proteome</keyword>
<dbReference type="PANTHER" id="PTHR33303">
    <property type="entry name" value="CYTOPLASMIC PROTEIN-RELATED"/>
    <property type="match status" value="1"/>
</dbReference>
<reference evidence="3" key="1">
    <citation type="journal article" date="2019" name="Int. J. Syst. Evol. Microbiol.">
        <title>The Global Catalogue of Microorganisms (GCM) 10K type strain sequencing project: providing services to taxonomists for standard genome sequencing and annotation.</title>
        <authorList>
            <consortium name="The Broad Institute Genomics Platform"/>
            <consortium name="The Broad Institute Genome Sequencing Center for Infectious Disease"/>
            <person name="Wu L."/>
            <person name="Ma J."/>
        </authorList>
    </citation>
    <scope>NUCLEOTIDE SEQUENCE [LARGE SCALE GENOMIC DNA]</scope>
    <source>
        <strain evidence="3">CGMCC 1.16444</strain>
    </source>
</reference>
<dbReference type="InterPro" id="IPR003781">
    <property type="entry name" value="CoA-bd"/>
</dbReference>
<gene>
    <name evidence="2" type="ORF">ACFPFW_10250</name>
</gene>
<dbReference type="EMBL" id="JBHSJF010000006">
    <property type="protein sequence ID" value="MFC5068393.1"/>
    <property type="molecule type" value="Genomic_DNA"/>
</dbReference>
<evidence type="ECO:0000259" key="1">
    <source>
        <dbReference type="SMART" id="SM00881"/>
    </source>
</evidence>
<feature type="domain" description="CoA-binding" evidence="1">
    <location>
        <begin position="15"/>
        <end position="111"/>
    </location>
</feature>
<dbReference type="Gene3D" id="3.40.50.720">
    <property type="entry name" value="NAD(P)-binding Rossmann-like Domain"/>
    <property type="match status" value="1"/>
</dbReference>
<dbReference type="Pfam" id="PF13380">
    <property type="entry name" value="CoA_binding_2"/>
    <property type="match status" value="1"/>
</dbReference>
<protein>
    <submittedName>
        <fullName evidence="2">CoA-binding protein</fullName>
    </submittedName>
</protein>
<organism evidence="2 3">
    <name type="scientific">Flaviflagellibacter deserti</name>
    <dbReference type="NCBI Taxonomy" id="2267266"/>
    <lineage>
        <taxon>Bacteria</taxon>
        <taxon>Pseudomonadati</taxon>
        <taxon>Pseudomonadota</taxon>
        <taxon>Alphaproteobacteria</taxon>
        <taxon>Hyphomicrobiales</taxon>
        <taxon>Flaviflagellibacter</taxon>
    </lineage>
</organism>
<dbReference type="RefSeq" id="WP_114955704.1">
    <property type="nucleotide sequence ID" value="NZ_JBHSJF010000006.1"/>
</dbReference>
<accession>A0ABV9Z0L1</accession>
<evidence type="ECO:0000313" key="2">
    <source>
        <dbReference type="EMBL" id="MFC5068393.1"/>
    </source>
</evidence>
<dbReference type="SMART" id="SM00881">
    <property type="entry name" value="CoA_binding"/>
    <property type="match status" value="1"/>
</dbReference>